<feature type="compositionally biased region" description="Polar residues" evidence="9">
    <location>
        <begin position="557"/>
        <end position="566"/>
    </location>
</feature>
<dbReference type="GO" id="GO:0045948">
    <property type="term" value="P:positive regulation of translational initiation"/>
    <property type="evidence" value="ECO:0007669"/>
    <property type="project" value="TreeGrafter"/>
</dbReference>
<evidence type="ECO:0000256" key="2">
    <source>
        <dbReference type="ARBA" id="ARBA00022473"/>
    </source>
</evidence>
<feature type="compositionally biased region" description="Low complexity" evidence="9">
    <location>
        <begin position="177"/>
        <end position="199"/>
    </location>
</feature>
<dbReference type="Proteomes" id="UP000327044">
    <property type="component" value="Unassembled WGS sequence"/>
</dbReference>
<keyword evidence="5" id="KW-0810">Translation regulation</keyword>
<dbReference type="InParanoid" id="A0A5N4A184"/>
<feature type="region of interest" description="Disordered" evidence="9">
    <location>
        <begin position="422"/>
        <end position="626"/>
    </location>
</feature>
<keyword evidence="3" id="KW-0963">Cytoplasm</keyword>
<sequence length="642" mass="70224">MSTSNQSNGKKSSNNSMTNTPSSTPVSTITNSVNTQVPVQSTTPPTNAPKYGTLVPNRIFVGGISANTTEAELLQLFSNYGTVKAAKIIQDRAGVSKGYGFVTFETEDDAKRLQREADNIVLRERKLNIAPAIKKQPFSRGFEAASPQSITPGASAPYFIPGGNMPFYHSGMTYYSQAPQPGDPTTQQPPVYQPPSVYTAQSGPPQTAAYPSIVYPTQPLYMPQQFPYQPVPYDYGYYTNGGPQFVVGNQNASQPPPGHSMQPPGSPPRTPCFNAALPYGGESMYINMPMYNNAIETSAIYQDPLDMANGNLNEEPYGYLTTVPAEMGPVPPSNISTMQGYQTVATDMTRQSNTPVVSLLSLDQHQERDFVSLQSGWRRKSVDTMANNVHEFNKNMLVVENSVNYSHTQAIYHTTNGFVSHDFGGPNHAPHTHNHHDSDRSTWQGRRRNSHADEPRSQSSSVIDENRNEDKNRTNNTPPPAPYSPIMQYGFGSNKYNSRKFHNTARSNRGNFHNYNNHYRYNNSSNRPHYPANKTYHKRPNPKDTTAAPPTTTTTPNASAGNSSLETPPPNPVTNGSDSPLPPPQIASPLGSMSFTPPRRGGKRSTRRPTNASSSNEIGAGDAPLPCANVADACKKLDNLKL</sequence>
<evidence type="ECO:0000256" key="7">
    <source>
        <dbReference type="ARBA" id="ARBA00022884"/>
    </source>
</evidence>
<dbReference type="InterPro" id="IPR000504">
    <property type="entry name" value="RRM_dom"/>
</dbReference>
<dbReference type="GO" id="GO:0051321">
    <property type="term" value="P:meiotic cell cycle"/>
    <property type="evidence" value="ECO:0007669"/>
    <property type="project" value="UniProtKB-ARBA"/>
</dbReference>
<keyword evidence="12" id="KW-1185">Reference proteome</keyword>
<dbReference type="AlphaFoldDB" id="A0A5N4A184"/>
<dbReference type="PROSITE" id="PS50102">
    <property type="entry name" value="RRM"/>
    <property type="match status" value="1"/>
</dbReference>
<dbReference type="GO" id="GO:0003730">
    <property type="term" value="F:mRNA 3'-UTR binding"/>
    <property type="evidence" value="ECO:0007669"/>
    <property type="project" value="TreeGrafter"/>
</dbReference>
<feature type="domain" description="RRM" evidence="10">
    <location>
        <begin position="57"/>
        <end position="134"/>
    </location>
</feature>
<evidence type="ECO:0000259" key="10">
    <source>
        <dbReference type="PROSITE" id="PS50102"/>
    </source>
</evidence>
<dbReference type="PANTHER" id="PTHR11176:SF57">
    <property type="entry name" value="PROTEIN BOULE"/>
    <property type="match status" value="1"/>
</dbReference>
<evidence type="ECO:0000256" key="6">
    <source>
        <dbReference type="ARBA" id="ARBA00022871"/>
    </source>
</evidence>
<evidence type="ECO:0000313" key="11">
    <source>
        <dbReference type="EMBL" id="KAB0791059.1"/>
    </source>
</evidence>
<keyword evidence="7 8" id="KW-0694">RNA-binding</keyword>
<feature type="compositionally biased region" description="Basic and acidic residues" evidence="9">
    <location>
        <begin position="464"/>
        <end position="473"/>
    </location>
</feature>
<proteinExistence type="predicted"/>
<comment type="subcellular location">
    <subcellularLocation>
        <location evidence="1">Cytoplasm</location>
    </subcellularLocation>
</comment>
<dbReference type="InterPro" id="IPR034988">
    <property type="entry name" value="DAZ_BOULE_RRM"/>
</dbReference>
<dbReference type="SMART" id="SM00360">
    <property type="entry name" value="RRM"/>
    <property type="match status" value="1"/>
</dbReference>
<dbReference type="Gene3D" id="3.30.70.330">
    <property type="match status" value="1"/>
</dbReference>
<evidence type="ECO:0000256" key="3">
    <source>
        <dbReference type="ARBA" id="ARBA00022490"/>
    </source>
</evidence>
<keyword evidence="2" id="KW-0217">Developmental protein</keyword>
<reference evidence="11 12" key="1">
    <citation type="journal article" date="2018" name="Elife">
        <title>Firefly genomes illuminate parallel origins of bioluminescence in beetles.</title>
        <authorList>
            <person name="Fallon T.R."/>
            <person name="Lower S.E."/>
            <person name="Chang C.H."/>
            <person name="Bessho-Uehara M."/>
            <person name="Martin G.J."/>
            <person name="Bewick A.J."/>
            <person name="Behringer M."/>
            <person name="Debat H.J."/>
            <person name="Wong I."/>
            <person name="Day J.C."/>
            <person name="Suvorov A."/>
            <person name="Silva C.J."/>
            <person name="Stanger-Hall K.F."/>
            <person name="Hall D.W."/>
            <person name="Schmitz R.J."/>
            <person name="Nelson D.R."/>
            <person name="Lewis S.M."/>
            <person name="Shigenobu S."/>
            <person name="Bybee S.M."/>
            <person name="Larracuente A.M."/>
            <person name="Oba Y."/>
            <person name="Weng J.K."/>
        </authorList>
    </citation>
    <scope>NUCLEOTIDE SEQUENCE [LARGE SCALE GENOMIC DNA]</scope>
    <source>
        <strain evidence="11">1611_PpyrPB1</strain>
        <tissue evidence="11">Whole body</tissue>
    </source>
</reference>
<dbReference type="CDD" id="cd12412">
    <property type="entry name" value="RRM_DAZL_BOULE"/>
    <property type="match status" value="1"/>
</dbReference>
<evidence type="ECO:0000256" key="5">
    <source>
        <dbReference type="ARBA" id="ARBA00022845"/>
    </source>
</evidence>
<dbReference type="SUPFAM" id="SSF54928">
    <property type="entry name" value="RNA-binding domain, RBD"/>
    <property type="match status" value="1"/>
</dbReference>
<dbReference type="OrthoDB" id="762982at2759"/>
<keyword evidence="4" id="KW-0221">Differentiation</keyword>
<keyword evidence="6" id="KW-0744">Spermatogenesis</keyword>
<dbReference type="GO" id="GO:0008494">
    <property type="term" value="F:translation activator activity"/>
    <property type="evidence" value="ECO:0007669"/>
    <property type="project" value="TreeGrafter"/>
</dbReference>
<evidence type="ECO:0000313" key="12">
    <source>
        <dbReference type="Proteomes" id="UP000327044"/>
    </source>
</evidence>
<feature type="compositionally biased region" description="Low complexity" evidence="9">
    <location>
        <begin position="545"/>
        <end position="556"/>
    </location>
</feature>
<dbReference type="InterPro" id="IPR012677">
    <property type="entry name" value="Nucleotide-bd_a/b_plait_sf"/>
</dbReference>
<dbReference type="GO" id="GO:0007283">
    <property type="term" value="P:spermatogenesis"/>
    <property type="evidence" value="ECO:0007669"/>
    <property type="project" value="UniProtKB-KW"/>
</dbReference>
<evidence type="ECO:0000256" key="9">
    <source>
        <dbReference type="SAM" id="MobiDB-lite"/>
    </source>
</evidence>
<evidence type="ECO:0000256" key="8">
    <source>
        <dbReference type="PROSITE-ProRule" id="PRU00176"/>
    </source>
</evidence>
<dbReference type="GO" id="GO:0005737">
    <property type="term" value="C:cytoplasm"/>
    <property type="evidence" value="ECO:0007669"/>
    <property type="project" value="UniProtKB-SubCell"/>
</dbReference>
<evidence type="ECO:0000256" key="4">
    <source>
        <dbReference type="ARBA" id="ARBA00022782"/>
    </source>
</evidence>
<feature type="compositionally biased region" description="Low complexity" evidence="9">
    <location>
        <begin position="506"/>
        <end position="527"/>
    </location>
</feature>
<protein>
    <recommendedName>
        <fullName evidence="10">RRM domain-containing protein</fullName>
    </recommendedName>
</protein>
<dbReference type="InterPro" id="IPR035979">
    <property type="entry name" value="RBD_domain_sf"/>
</dbReference>
<dbReference type="FunFam" id="3.30.70.330:FF:000167">
    <property type="entry name" value="protein boule-like isoform X1"/>
    <property type="match status" value="1"/>
</dbReference>
<dbReference type="EMBL" id="VVIM01000011">
    <property type="protein sequence ID" value="KAB0791059.1"/>
    <property type="molecule type" value="Genomic_DNA"/>
</dbReference>
<evidence type="ECO:0000256" key="1">
    <source>
        <dbReference type="ARBA" id="ARBA00004496"/>
    </source>
</evidence>
<dbReference type="Pfam" id="PF00076">
    <property type="entry name" value="RRM_1"/>
    <property type="match status" value="1"/>
</dbReference>
<gene>
    <name evidence="11" type="ORF">PPYR_02859</name>
</gene>
<feature type="compositionally biased region" description="Polar residues" evidence="9">
    <location>
        <begin position="608"/>
        <end position="617"/>
    </location>
</feature>
<feature type="region of interest" description="Disordered" evidence="9">
    <location>
        <begin position="1"/>
        <end position="30"/>
    </location>
</feature>
<accession>A0A5N4A184</accession>
<feature type="region of interest" description="Disordered" evidence="9">
    <location>
        <begin position="176"/>
        <end position="203"/>
    </location>
</feature>
<dbReference type="GO" id="GO:0070935">
    <property type="term" value="P:3'-UTR-mediated mRNA stabilization"/>
    <property type="evidence" value="ECO:0007669"/>
    <property type="project" value="TreeGrafter"/>
</dbReference>
<dbReference type="PANTHER" id="PTHR11176">
    <property type="entry name" value="BOULE-RELATED"/>
    <property type="match status" value="1"/>
</dbReference>
<comment type="caution">
    <text evidence="11">The sequence shown here is derived from an EMBL/GenBank/DDBJ whole genome shotgun (WGS) entry which is preliminary data.</text>
</comment>
<name>A0A5N4A184_PHOPY</name>
<dbReference type="GO" id="GO:0030154">
    <property type="term" value="P:cell differentiation"/>
    <property type="evidence" value="ECO:0007669"/>
    <property type="project" value="UniProtKB-KW"/>
</dbReference>
<organism evidence="11 12">
    <name type="scientific">Photinus pyralis</name>
    <name type="common">Common eastern firefly</name>
    <name type="synonym">Lampyris pyralis</name>
    <dbReference type="NCBI Taxonomy" id="7054"/>
    <lineage>
        <taxon>Eukaryota</taxon>
        <taxon>Metazoa</taxon>
        <taxon>Ecdysozoa</taxon>
        <taxon>Arthropoda</taxon>
        <taxon>Hexapoda</taxon>
        <taxon>Insecta</taxon>
        <taxon>Pterygota</taxon>
        <taxon>Neoptera</taxon>
        <taxon>Endopterygota</taxon>
        <taxon>Coleoptera</taxon>
        <taxon>Polyphaga</taxon>
        <taxon>Elateriformia</taxon>
        <taxon>Elateroidea</taxon>
        <taxon>Lampyridae</taxon>
        <taxon>Lampyrinae</taxon>
        <taxon>Photinus</taxon>
    </lineage>
</organism>